<proteinExistence type="predicted"/>
<keyword evidence="1" id="KW-1133">Transmembrane helix</keyword>
<accession>K5X1W2</accession>
<dbReference type="GeneID" id="18910140"/>
<name>K5X1W2_PHACS</name>
<feature type="transmembrane region" description="Helical" evidence="1">
    <location>
        <begin position="116"/>
        <end position="131"/>
    </location>
</feature>
<sequence>MAATQVQVDGNLDARPSLPYSKPALSAAEKVNSPAESASPWLYAILLFVLCFVLHVLLVVACAVLVILRYTLSQASPNTAVKIYLVLTLYVTQKLAFRRNVRVEQTLTSMHDKSSAWLGLGASVPVLWRYFTALVRKKEDRASRRSGSELPAFIGVLLIAIYFCCGLSLGVIAPDLVFVGGTINGSPSFQNLTSKLQGITSNAVQEAFPIVGMLPLVTYYEDVVTVGLQDTLIYDVPTIFVWDQSIPVTGTAFGVNCGQIPGASQVQSSNGSLIVHVEEQLQDVVINPASERTLNVRPALWRNTSNKSPPPATLIVASTFPIQDSNNNADAASVDLNTQIVPVKCSFDCSSVSAVQVVACNVFSKDFGHGHQDYNAVSLETNEWPFWADIPTTTPLSQVWSNWSLPGPPIEEQSALNLIGNFSHQSPSSHKTLFSTINGSTVTEYTLSILEDNIMEALGYYDPDIANVTLSDLEDILGQAIASVFWRAALRRMKQDPLGTEDINIPLDTTVRISHWSPILGLSVSIVMLAVAITLTWQPKPNSKDETHPQVDSFGVLQLTWYLGQKGNSLSRNLVEAVNDPTLDRLRDWGKHVRHRFADDD</sequence>
<dbReference type="EMBL" id="JH930471">
    <property type="protein sequence ID" value="EKM56772.1"/>
    <property type="molecule type" value="Genomic_DNA"/>
</dbReference>
<dbReference type="STRING" id="650164.K5X1W2"/>
<dbReference type="RefSeq" id="XP_007394607.1">
    <property type="nucleotide sequence ID" value="XM_007394545.1"/>
</dbReference>
<evidence type="ECO:0008006" key="4">
    <source>
        <dbReference type="Google" id="ProtNLM"/>
    </source>
</evidence>
<keyword evidence="3" id="KW-1185">Reference proteome</keyword>
<reference evidence="2 3" key="1">
    <citation type="journal article" date="2012" name="BMC Genomics">
        <title>Comparative genomics of the white-rot fungi, Phanerochaete carnosa and P. chrysosporium, to elucidate the genetic basis of the distinct wood types they colonize.</title>
        <authorList>
            <person name="Suzuki H."/>
            <person name="MacDonald J."/>
            <person name="Syed K."/>
            <person name="Salamov A."/>
            <person name="Hori C."/>
            <person name="Aerts A."/>
            <person name="Henrissat B."/>
            <person name="Wiebenga A."/>
            <person name="vanKuyk P.A."/>
            <person name="Barry K."/>
            <person name="Lindquist E."/>
            <person name="LaButti K."/>
            <person name="Lapidus A."/>
            <person name="Lucas S."/>
            <person name="Coutinho P."/>
            <person name="Gong Y."/>
            <person name="Samejima M."/>
            <person name="Mahadevan R."/>
            <person name="Abou-Zaid M."/>
            <person name="de Vries R.P."/>
            <person name="Igarashi K."/>
            <person name="Yadav J.S."/>
            <person name="Grigoriev I.V."/>
            <person name="Master E.R."/>
        </authorList>
    </citation>
    <scope>NUCLEOTIDE SEQUENCE [LARGE SCALE GENOMIC DNA]</scope>
    <source>
        <strain evidence="2 3">HHB-10118-sp</strain>
    </source>
</reference>
<dbReference type="Proteomes" id="UP000008370">
    <property type="component" value="Unassembled WGS sequence"/>
</dbReference>
<keyword evidence="1" id="KW-0472">Membrane</keyword>
<dbReference type="HOGENOM" id="CLU_434182_0_0_1"/>
<gene>
    <name evidence="2" type="ORF">PHACADRAFT_183364</name>
</gene>
<organism evidence="2 3">
    <name type="scientific">Phanerochaete carnosa (strain HHB-10118-sp)</name>
    <name type="common">White-rot fungus</name>
    <name type="synonym">Peniophora carnosa</name>
    <dbReference type="NCBI Taxonomy" id="650164"/>
    <lineage>
        <taxon>Eukaryota</taxon>
        <taxon>Fungi</taxon>
        <taxon>Dikarya</taxon>
        <taxon>Basidiomycota</taxon>
        <taxon>Agaricomycotina</taxon>
        <taxon>Agaricomycetes</taxon>
        <taxon>Polyporales</taxon>
        <taxon>Phanerochaetaceae</taxon>
        <taxon>Phanerochaete</taxon>
    </lineage>
</organism>
<feature type="transmembrane region" description="Helical" evidence="1">
    <location>
        <begin position="41"/>
        <end position="68"/>
    </location>
</feature>
<keyword evidence="1" id="KW-0812">Transmembrane</keyword>
<evidence type="ECO:0000256" key="1">
    <source>
        <dbReference type="SAM" id="Phobius"/>
    </source>
</evidence>
<dbReference type="OrthoDB" id="2792102at2759"/>
<dbReference type="InParanoid" id="K5X1W2"/>
<dbReference type="KEGG" id="pco:PHACADRAFT_183364"/>
<protein>
    <recommendedName>
        <fullName evidence="4">Transmembrane protein</fullName>
    </recommendedName>
</protein>
<dbReference type="AlphaFoldDB" id="K5X1W2"/>
<feature type="transmembrane region" description="Helical" evidence="1">
    <location>
        <begin position="152"/>
        <end position="173"/>
    </location>
</feature>
<evidence type="ECO:0000313" key="2">
    <source>
        <dbReference type="EMBL" id="EKM56772.1"/>
    </source>
</evidence>
<evidence type="ECO:0000313" key="3">
    <source>
        <dbReference type="Proteomes" id="UP000008370"/>
    </source>
</evidence>